<evidence type="ECO:0000256" key="2">
    <source>
        <dbReference type="ARBA" id="ARBA00010566"/>
    </source>
</evidence>
<name>A0A917AHX3_9RHOB</name>
<keyword evidence="6" id="KW-1185">Reference proteome</keyword>
<dbReference type="AlphaFoldDB" id="A0A917AHX3"/>
<sequence length="274" mass="29509">MTSQPSDAETVRHWWRTSIIDMEPGRIAFRGHPVEDLIGNVSFPQMIWLMVRGDVPTAEQAALFETALVAGVDHGPQAPSIAAARMAATCGVGLNNVMATGVNMLGDVHGGAGEQCAELYFDIAERIDDGAALEDAVRDGLDAWRAEYGKIVSGFGHRFHKPVDPRAPRLMALVREAAANGTVSGRYADIGEAVQAEIGRQRDGRAIAMNIDGATAVIFCELGFPAPLSRGLFCLSRSVGVLAHGWEQMQQGGRNKGPMPPQYLPLYEAKDDER</sequence>
<evidence type="ECO:0000313" key="5">
    <source>
        <dbReference type="EMBL" id="GGE54393.1"/>
    </source>
</evidence>
<evidence type="ECO:0000313" key="6">
    <source>
        <dbReference type="Proteomes" id="UP000606730"/>
    </source>
</evidence>
<dbReference type="PRINTS" id="PR00143">
    <property type="entry name" value="CITRTSNTHASE"/>
</dbReference>
<comment type="similarity">
    <text evidence="2">Belongs to the citrate synthase family.</text>
</comment>
<comment type="pathway">
    <text evidence="1">Carbohydrate metabolism; tricarboxylic acid cycle; isocitrate from oxaloacetate: step 1/2.</text>
</comment>
<dbReference type="GO" id="GO:0005975">
    <property type="term" value="P:carbohydrate metabolic process"/>
    <property type="evidence" value="ECO:0007669"/>
    <property type="project" value="TreeGrafter"/>
</dbReference>
<dbReference type="PANTHER" id="PTHR11739">
    <property type="entry name" value="CITRATE SYNTHASE"/>
    <property type="match status" value="1"/>
</dbReference>
<accession>A0A917AHX3</accession>
<dbReference type="InterPro" id="IPR036969">
    <property type="entry name" value="Citrate_synthase_sf"/>
</dbReference>
<dbReference type="GO" id="GO:0005829">
    <property type="term" value="C:cytosol"/>
    <property type="evidence" value="ECO:0007669"/>
    <property type="project" value="TreeGrafter"/>
</dbReference>
<gene>
    <name evidence="5" type="ORF">GCM10011517_22500</name>
</gene>
<evidence type="ECO:0000256" key="3">
    <source>
        <dbReference type="ARBA" id="ARBA00012972"/>
    </source>
</evidence>
<dbReference type="InterPro" id="IPR002020">
    <property type="entry name" value="Citrate_synthase"/>
</dbReference>
<dbReference type="CDD" id="cd06100">
    <property type="entry name" value="CCL_ACL-C"/>
    <property type="match status" value="1"/>
</dbReference>
<reference evidence="5" key="2">
    <citation type="submission" date="2020-09" db="EMBL/GenBank/DDBJ databases">
        <authorList>
            <person name="Sun Q."/>
            <person name="Zhou Y."/>
        </authorList>
    </citation>
    <scope>NUCLEOTIDE SEQUENCE</scope>
    <source>
        <strain evidence="5">CGMCC 1.16012</strain>
    </source>
</reference>
<dbReference type="EC" id="2.3.3.16" evidence="3"/>
<evidence type="ECO:0000256" key="4">
    <source>
        <dbReference type="ARBA" id="ARBA00022679"/>
    </source>
</evidence>
<dbReference type="Proteomes" id="UP000606730">
    <property type="component" value="Unassembled WGS sequence"/>
</dbReference>
<dbReference type="GO" id="GO:0016829">
    <property type="term" value="F:lyase activity"/>
    <property type="evidence" value="ECO:0007669"/>
    <property type="project" value="UniProtKB-KW"/>
</dbReference>
<dbReference type="Pfam" id="PF00285">
    <property type="entry name" value="Citrate_synt"/>
    <property type="match status" value="1"/>
</dbReference>
<dbReference type="RefSeq" id="WP_095594171.1">
    <property type="nucleotide sequence ID" value="NZ_BMKN01000002.1"/>
</dbReference>
<dbReference type="GO" id="GO:0036440">
    <property type="term" value="F:citrate synthase activity"/>
    <property type="evidence" value="ECO:0007669"/>
    <property type="project" value="UniProtKB-EC"/>
</dbReference>
<dbReference type="OrthoDB" id="9759263at2"/>
<dbReference type="Gene3D" id="1.10.230.10">
    <property type="entry name" value="Cytochrome P450-Terp, domain 2"/>
    <property type="match status" value="1"/>
</dbReference>
<dbReference type="SUPFAM" id="SSF48256">
    <property type="entry name" value="Citrate synthase"/>
    <property type="match status" value="1"/>
</dbReference>
<keyword evidence="4" id="KW-0808">Transferase</keyword>
<keyword evidence="5" id="KW-0456">Lyase</keyword>
<dbReference type="InterPro" id="IPR016142">
    <property type="entry name" value="Citrate_synth-like_lrg_a-sub"/>
</dbReference>
<evidence type="ECO:0000256" key="1">
    <source>
        <dbReference type="ARBA" id="ARBA00004751"/>
    </source>
</evidence>
<dbReference type="GO" id="GO:0006099">
    <property type="term" value="P:tricarboxylic acid cycle"/>
    <property type="evidence" value="ECO:0007669"/>
    <property type="project" value="TreeGrafter"/>
</dbReference>
<dbReference type="InterPro" id="IPR016143">
    <property type="entry name" value="Citrate_synth-like_sm_a-sub"/>
</dbReference>
<comment type="caution">
    <text evidence="5">The sequence shown here is derived from an EMBL/GenBank/DDBJ whole genome shotgun (WGS) entry which is preliminary data.</text>
</comment>
<dbReference type="PANTHER" id="PTHR11739:SF4">
    <property type="entry name" value="CITRATE SYNTHASE, PEROXISOMAL"/>
    <property type="match status" value="1"/>
</dbReference>
<proteinExistence type="inferred from homology"/>
<reference evidence="5" key="1">
    <citation type="journal article" date="2014" name="Int. J. Syst. Evol. Microbiol.">
        <title>Complete genome sequence of Corynebacterium casei LMG S-19264T (=DSM 44701T), isolated from a smear-ripened cheese.</title>
        <authorList>
            <consortium name="US DOE Joint Genome Institute (JGI-PGF)"/>
            <person name="Walter F."/>
            <person name="Albersmeier A."/>
            <person name="Kalinowski J."/>
            <person name="Ruckert C."/>
        </authorList>
    </citation>
    <scope>NUCLEOTIDE SEQUENCE</scope>
    <source>
        <strain evidence="5">CGMCC 1.16012</strain>
    </source>
</reference>
<organism evidence="5 6">
    <name type="scientific">Actibacterium pelagium</name>
    <dbReference type="NCBI Taxonomy" id="2029103"/>
    <lineage>
        <taxon>Bacteria</taxon>
        <taxon>Pseudomonadati</taxon>
        <taxon>Pseudomonadota</taxon>
        <taxon>Alphaproteobacteria</taxon>
        <taxon>Rhodobacterales</taxon>
        <taxon>Roseobacteraceae</taxon>
        <taxon>Actibacterium</taxon>
    </lineage>
</organism>
<protein>
    <recommendedName>
        <fullName evidence="3">citrate synthase (unknown stereospecificity)</fullName>
        <ecNumber evidence="3">2.3.3.16</ecNumber>
    </recommendedName>
</protein>
<dbReference type="Gene3D" id="1.10.580.10">
    <property type="entry name" value="Citrate Synthase, domain 1"/>
    <property type="match status" value="2"/>
</dbReference>
<dbReference type="EMBL" id="BMKN01000002">
    <property type="protein sequence ID" value="GGE54393.1"/>
    <property type="molecule type" value="Genomic_DNA"/>
</dbReference>
<dbReference type="NCBIfam" id="NF004864">
    <property type="entry name" value="PRK06224.1-1"/>
    <property type="match status" value="1"/>
</dbReference>